<dbReference type="Pfam" id="PF01223">
    <property type="entry name" value="Endonuclease_NS"/>
    <property type="match status" value="1"/>
</dbReference>
<dbReference type="GO" id="GO:0046872">
    <property type="term" value="F:metal ion binding"/>
    <property type="evidence" value="ECO:0007669"/>
    <property type="project" value="UniProtKB-KW"/>
</dbReference>
<dbReference type="GO" id="GO:0005634">
    <property type="term" value="C:nucleus"/>
    <property type="evidence" value="ECO:0007669"/>
    <property type="project" value="TreeGrafter"/>
</dbReference>
<dbReference type="SMART" id="SM00892">
    <property type="entry name" value="Endonuclease_NS"/>
    <property type="match status" value="1"/>
</dbReference>
<feature type="signal peptide" evidence="6">
    <location>
        <begin position="1"/>
        <end position="24"/>
    </location>
</feature>
<dbReference type="KEGG" id="mde:101892747"/>
<reference evidence="8" key="1">
    <citation type="submission" date="2020-05" db="UniProtKB">
        <authorList>
            <consortium name="EnsemblMetazoa"/>
        </authorList>
    </citation>
    <scope>IDENTIFICATION</scope>
    <source>
        <strain evidence="8">Aabys</strain>
    </source>
</reference>
<evidence type="ECO:0000256" key="4">
    <source>
        <dbReference type="PIRSR" id="PIRSR640255-1"/>
    </source>
</evidence>
<dbReference type="InterPro" id="IPR001604">
    <property type="entry name" value="Endo_G_ENPP1-like_dom"/>
</dbReference>
<gene>
    <name evidence="8" type="primary">101892747</name>
</gene>
<dbReference type="InterPro" id="IPR044929">
    <property type="entry name" value="DNA/RNA_non-sp_Endonuclease_sf"/>
</dbReference>
<dbReference type="GO" id="GO:0006309">
    <property type="term" value="P:apoptotic DNA fragmentation"/>
    <property type="evidence" value="ECO:0007669"/>
    <property type="project" value="TreeGrafter"/>
</dbReference>
<dbReference type="PANTHER" id="PTHR13966:SF17">
    <property type="entry name" value="ENDONUCLEASE-RELATED"/>
    <property type="match status" value="1"/>
</dbReference>
<feature type="domain" description="DNA/RNA non-specific endonuclease/pyrophosphatase/phosphodiesterase" evidence="7">
    <location>
        <begin position="123"/>
        <end position="353"/>
    </location>
</feature>
<dbReference type="InterPro" id="IPR044925">
    <property type="entry name" value="His-Me_finger_sf"/>
</dbReference>
<dbReference type="AlphaFoldDB" id="A0A1I8NEQ7"/>
<keyword evidence="3" id="KW-0255">Endonuclease</keyword>
<dbReference type="GO" id="GO:0005743">
    <property type="term" value="C:mitochondrial inner membrane"/>
    <property type="evidence" value="ECO:0007669"/>
    <property type="project" value="TreeGrafter"/>
</dbReference>
<dbReference type="GO" id="GO:0004521">
    <property type="term" value="F:RNA endonuclease activity"/>
    <property type="evidence" value="ECO:0007669"/>
    <property type="project" value="TreeGrafter"/>
</dbReference>
<evidence type="ECO:0000256" key="1">
    <source>
        <dbReference type="ARBA" id="ARBA00010052"/>
    </source>
</evidence>
<keyword evidence="2" id="KW-0540">Nuclease</keyword>
<proteinExistence type="inferred from homology"/>
<organism evidence="8">
    <name type="scientific">Musca domestica</name>
    <name type="common">House fly</name>
    <dbReference type="NCBI Taxonomy" id="7370"/>
    <lineage>
        <taxon>Eukaryota</taxon>
        <taxon>Metazoa</taxon>
        <taxon>Ecdysozoa</taxon>
        <taxon>Arthropoda</taxon>
        <taxon>Hexapoda</taxon>
        <taxon>Insecta</taxon>
        <taxon>Pterygota</taxon>
        <taxon>Neoptera</taxon>
        <taxon>Endopterygota</taxon>
        <taxon>Diptera</taxon>
        <taxon>Brachycera</taxon>
        <taxon>Muscomorpha</taxon>
        <taxon>Muscoidea</taxon>
        <taxon>Muscidae</taxon>
        <taxon>Musca</taxon>
    </lineage>
</organism>
<dbReference type="eggNOG" id="ENOG502T8DK">
    <property type="taxonomic scope" value="Eukaryota"/>
</dbReference>
<name>A0A1I8NEQ7_MUSDO</name>
<keyword evidence="5" id="KW-0479">Metal-binding</keyword>
<evidence type="ECO:0000256" key="5">
    <source>
        <dbReference type="PIRSR" id="PIRSR640255-2"/>
    </source>
</evidence>
<dbReference type="VEuPathDB" id="VectorBase:MDOA014432"/>
<dbReference type="Gene3D" id="3.40.570.10">
    <property type="entry name" value="Extracellular Endonuclease, subunit A"/>
    <property type="match status" value="1"/>
</dbReference>
<comment type="similarity">
    <text evidence="1">Belongs to the DNA/RNA non-specific endonuclease family.</text>
</comment>
<dbReference type="OrthoDB" id="8194122at2759"/>
<dbReference type="VEuPathDB" id="VectorBase:MDOMA2_006103"/>
<dbReference type="STRING" id="7370.A0A1I8NEQ7"/>
<keyword evidence="3" id="KW-0378">Hydrolase</keyword>
<dbReference type="RefSeq" id="XP_011294811.2">
    <property type="nucleotide sequence ID" value="XM_011296509.3"/>
</dbReference>
<dbReference type="GO" id="GO:0003676">
    <property type="term" value="F:nucleic acid binding"/>
    <property type="evidence" value="ECO:0007669"/>
    <property type="project" value="InterPro"/>
</dbReference>
<evidence type="ECO:0000256" key="2">
    <source>
        <dbReference type="ARBA" id="ARBA00022722"/>
    </source>
</evidence>
<dbReference type="PANTHER" id="PTHR13966">
    <property type="entry name" value="ENDONUCLEASE RELATED"/>
    <property type="match status" value="1"/>
</dbReference>
<dbReference type="EnsemblMetazoa" id="MDOA014432-RB">
    <property type="protein sequence ID" value="MDOA014432-PB"/>
    <property type="gene ID" value="MDOA014432"/>
</dbReference>
<keyword evidence="6" id="KW-0732">Signal</keyword>
<feature type="chain" id="PRO_5044561608" description="DNA/RNA non-specific endonuclease/pyrophosphatase/phosphodiesterase domain-containing protein" evidence="6">
    <location>
        <begin position="25"/>
        <end position="377"/>
    </location>
</feature>
<feature type="active site" description="Proton acceptor" evidence="4">
    <location>
        <position position="206"/>
    </location>
</feature>
<feature type="binding site" evidence="5">
    <location>
        <position position="236"/>
    </location>
    <ligand>
        <name>Mg(2+)</name>
        <dbReference type="ChEBI" id="CHEBI:18420"/>
        <note>catalytic</note>
    </ligand>
</feature>
<evidence type="ECO:0000256" key="6">
    <source>
        <dbReference type="SAM" id="SignalP"/>
    </source>
</evidence>
<protein>
    <recommendedName>
        <fullName evidence="7">DNA/RNA non-specific endonuclease/pyrophosphatase/phosphodiesterase domain-containing protein</fullName>
    </recommendedName>
</protein>
<sequence>MKNGIFSKLCYLYTLSALSNVVLGQNCQLTDSIMNRNWIFLSNNDLLRTDYIADGGALTLYCNEHSAAWDLKCTKGTLEQLPDDAVCSEHLSLSVVPQYKACSADGADGQLYDMVYNFATFFTVTLYTICYCTSRETVLYSIHKAYGFNLPTGNYQRPQFKLLGNPNRARADSFGSDEIYKTFQTLLGDGQTYVKSNRDYAVQRGHMANSQDFLTYDQMDATFLYMNVVPMFRGCNLRNWKRIENWIHRLPDKHTYATVVTGTHDVLYLQHSQTHRFVPMYLMPDEKNPMPMWMYKVVRYQGECYVFATLNDVSSVPAIQYSNICRITSCPAGLTLDKEPGSCVSYCCGYRHFVQQVGDFAKMCSVSSRSSTFIAFL</sequence>
<dbReference type="SUPFAM" id="SSF54060">
    <property type="entry name" value="His-Me finger endonucleases"/>
    <property type="match status" value="1"/>
</dbReference>
<dbReference type="GO" id="GO:0000014">
    <property type="term" value="F:single-stranded DNA endodeoxyribonuclease activity"/>
    <property type="evidence" value="ECO:0007669"/>
    <property type="project" value="TreeGrafter"/>
</dbReference>
<accession>A0A1I8NEQ7</accession>
<evidence type="ECO:0000259" key="7">
    <source>
        <dbReference type="SMART" id="SM00892"/>
    </source>
</evidence>
<dbReference type="InterPro" id="IPR040255">
    <property type="entry name" value="Non-specific_endonuclease"/>
</dbReference>
<evidence type="ECO:0000313" key="8">
    <source>
        <dbReference type="EnsemblMetazoa" id="MDOA014432-PB"/>
    </source>
</evidence>
<evidence type="ECO:0000256" key="3">
    <source>
        <dbReference type="ARBA" id="ARBA00022759"/>
    </source>
</evidence>